<dbReference type="InterPro" id="IPR000878">
    <property type="entry name" value="4pyrrol_Mease"/>
</dbReference>
<dbReference type="CDD" id="cd11649">
    <property type="entry name" value="RsmI_like"/>
    <property type="match status" value="1"/>
</dbReference>
<evidence type="ECO:0000256" key="3">
    <source>
        <dbReference type="ARBA" id="ARBA00022603"/>
    </source>
</evidence>
<dbReference type="GO" id="GO:0006364">
    <property type="term" value="P:rRNA processing"/>
    <property type="evidence" value="ECO:0007669"/>
    <property type="project" value="UniProtKB-KW"/>
</dbReference>
<protein>
    <submittedName>
        <fullName evidence="7">Tetrapyrrole methylase family protein</fullName>
    </submittedName>
</protein>
<organism evidence="7">
    <name type="scientific">uncultured Segetibacter sp</name>
    <dbReference type="NCBI Taxonomy" id="481133"/>
    <lineage>
        <taxon>Bacteria</taxon>
        <taxon>Pseudomonadati</taxon>
        <taxon>Bacteroidota</taxon>
        <taxon>Chitinophagia</taxon>
        <taxon>Chitinophagales</taxon>
        <taxon>Chitinophagaceae</taxon>
        <taxon>Segetibacter</taxon>
        <taxon>environmental samples</taxon>
    </lineage>
</organism>
<keyword evidence="5" id="KW-0949">S-adenosyl-L-methionine</keyword>
<dbReference type="InterPro" id="IPR008189">
    <property type="entry name" value="rRNA_ssu_MeTfrase_I"/>
</dbReference>
<reference evidence="7" key="1">
    <citation type="submission" date="2020-02" db="EMBL/GenBank/DDBJ databases">
        <authorList>
            <person name="Meier V. D."/>
        </authorList>
    </citation>
    <scope>NUCLEOTIDE SEQUENCE</scope>
    <source>
        <strain evidence="7">AVDCRST_MAG96</strain>
    </source>
</reference>
<dbReference type="GO" id="GO:0008168">
    <property type="term" value="F:methyltransferase activity"/>
    <property type="evidence" value="ECO:0007669"/>
    <property type="project" value="UniProtKB-KW"/>
</dbReference>
<dbReference type="GO" id="GO:0032259">
    <property type="term" value="P:methylation"/>
    <property type="evidence" value="ECO:0007669"/>
    <property type="project" value="UniProtKB-KW"/>
</dbReference>
<dbReference type="PANTHER" id="PTHR46111">
    <property type="entry name" value="RIBOSOMAL RNA SMALL SUBUNIT METHYLTRANSFERASE I"/>
    <property type="match status" value="1"/>
</dbReference>
<evidence type="ECO:0000256" key="5">
    <source>
        <dbReference type="ARBA" id="ARBA00022691"/>
    </source>
</evidence>
<evidence type="ECO:0000256" key="4">
    <source>
        <dbReference type="ARBA" id="ARBA00022679"/>
    </source>
</evidence>
<evidence type="ECO:0000313" key="7">
    <source>
        <dbReference type="EMBL" id="CAA9483679.1"/>
    </source>
</evidence>
<evidence type="ECO:0000256" key="1">
    <source>
        <dbReference type="ARBA" id="ARBA00022490"/>
    </source>
</evidence>
<accession>A0A6J4RWP3</accession>
<dbReference type="InterPro" id="IPR014776">
    <property type="entry name" value="4pyrrole_Mease_sub2"/>
</dbReference>
<gene>
    <name evidence="7" type="ORF">AVDCRST_MAG96-1142</name>
</gene>
<dbReference type="Pfam" id="PF00590">
    <property type="entry name" value="TP_methylase"/>
    <property type="match status" value="1"/>
</dbReference>
<evidence type="ECO:0000259" key="6">
    <source>
        <dbReference type="Pfam" id="PF00590"/>
    </source>
</evidence>
<proteinExistence type="predicted"/>
<feature type="domain" description="Tetrapyrrole methylase" evidence="6">
    <location>
        <begin position="24"/>
        <end position="213"/>
    </location>
</feature>
<sequence>MPGSVFLIPTFLYEHAVETIPSYVVDVVKQCEVFFVENERTARRYLKLIWREMVIDEYKWFTIHKAEAEVQQSFTQLLTEGKNVGIISEAGCPGVADPGQVLVSAAHKAGATVKPLVGPSSILLALMASGMNGQRFQFVGYLPIETSARKTALKELESESAKKNCTQIFIETPYRNNQLIKQIVEICKPKTRLCIAADITAPSETIISKTINEWKQLPDMHKRPAIFLLLAEG</sequence>
<keyword evidence="3 7" id="KW-0489">Methyltransferase</keyword>
<dbReference type="PANTHER" id="PTHR46111:SF2">
    <property type="entry name" value="SAM-DEPENDENT METHYLTRANSFERASE"/>
    <property type="match status" value="1"/>
</dbReference>
<keyword evidence="1" id="KW-0963">Cytoplasm</keyword>
<name>A0A6J4RWP3_9BACT</name>
<dbReference type="EMBL" id="CADCVN010000433">
    <property type="protein sequence ID" value="CAA9483679.1"/>
    <property type="molecule type" value="Genomic_DNA"/>
</dbReference>
<dbReference type="AlphaFoldDB" id="A0A6J4RWP3"/>
<dbReference type="PIRSF" id="PIRSF005917">
    <property type="entry name" value="MTase_YraL"/>
    <property type="match status" value="1"/>
</dbReference>
<dbReference type="Gene3D" id="3.40.1010.10">
    <property type="entry name" value="Cobalt-precorrin-4 Transmethylase, Domain 1"/>
    <property type="match status" value="1"/>
</dbReference>
<keyword evidence="2" id="KW-0698">rRNA processing</keyword>
<keyword evidence="4" id="KW-0808">Transferase</keyword>
<evidence type="ECO:0000256" key="2">
    <source>
        <dbReference type="ARBA" id="ARBA00022552"/>
    </source>
</evidence>
<dbReference type="InterPro" id="IPR014777">
    <property type="entry name" value="4pyrrole_Mease_sub1"/>
</dbReference>
<dbReference type="Gene3D" id="3.30.950.10">
    <property type="entry name" value="Methyltransferase, Cobalt-precorrin-4 Transmethylase, Domain 2"/>
    <property type="match status" value="1"/>
</dbReference>
<dbReference type="InterPro" id="IPR035996">
    <property type="entry name" value="4pyrrol_Methylase_sf"/>
</dbReference>
<dbReference type="SUPFAM" id="SSF53790">
    <property type="entry name" value="Tetrapyrrole methylase"/>
    <property type="match status" value="1"/>
</dbReference>